<evidence type="ECO:0000256" key="1">
    <source>
        <dbReference type="ARBA" id="ARBA00022448"/>
    </source>
</evidence>
<evidence type="ECO:0000259" key="4">
    <source>
        <dbReference type="PROSITE" id="PS50893"/>
    </source>
</evidence>
<dbReference type="Pfam" id="PF00005">
    <property type="entry name" value="ABC_tran"/>
    <property type="match status" value="1"/>
</dbReference>
<dbReference type="OrthoDB" id="9779872at2"/>
<feature type="domain" description="ABC transporter" evidence="4">
    <location>
        <begin position="20"/>
        <end position="264"/>
    </location>
</feature>
<dbReference type="EMBL" id="SLWL01000018">
    <property type="protein sequence ID" value="TCO09413.1"/>
    <property type="molecule type" value="Genomic_DNA"/>
</dbReference>
<dbReference type="GO" id="GO:0005886">
    <property type="term" value="C:plasma membrane"/>
    <property type="evidence" value="ECO:0007669"/>
    <property type="project" value="TreeGrafter"/>
</dbReference>
<dbReference type="InterPro" id="IPR051120">
    <property type="entry name" value="ABC_AA/LPS_Transport"/>
</dbReference>
<evidence type="ECO:0000256" key="2">
    <source>
        <dbReference type="ARBA" id="ARBA00022741"/>
    </source>
</evidence>
<dbReference type="Gene3D" id="3.40.50.300">
    <property type="entry name" value="P-loop containing nucleotide triphosphate hydrolases"/>
    <property type="match status" value="1"/>
</dbReference>
<keyword evidence="3 5" id="KW-0067">ATP-binding</keyword>
<protein>
    <submittedName>
        <fullName evidence="5">Branched-chain amino acid transport system ATP-binding protein</fullName>
    </submittedName>
</protein>
<dbReference type="GO" id="GO:0005524">
    <property type="term" value="F:ATP binding"/>
    <property type="evidence" value="ECO:0007669"/>
    <property type="project" value="UniProtKB-KW"/>
</dbReference>
<proteinExistence type="predicted"/>
<keyword evidence="6" id="KW-1185">Reference proteome</keyword>
<dbReference type="InterPro" id="IPR003593">
    <property type="entry name" value="AAA+_ATPase"/>
</dbReference>
<dbReference type="GO" id="GO:0016887">
    <property type="term" value="F:ATP hydrolysis activity"/>
    <property type="evidence" value="ECO:0007669"/>
    <property type="project" value="InterPro"/>
</dbReference>
<comment type="caution">
    <text evidence="5">The sequence shown here is derived from an EMBL/GenBank/DDBJ whole genome shotgun (WGS) entry which is preliminary data.</text>
</comment>
<dbReference type="Proteomes" id="UP000294881">
    <property type="component" value="Unassembled WGS sequence"/>
</dbReference>
<dbReference type="CDD" id="cd03219">
    <property type="entry name" value="ABC_Mj1267_LivG_branched"/>
    <property type="match status" value="1"/>
</dbReference>
<organism evidence="5 6">
    <name type="scientific">Camelimonas lactis</name>
    <dbReference type="NCBI Taxonomy" id="659006"/>
    <lineage>
        <taxon>Bacteria</taxon>
        <taxon>Pseudomonadati</taxon>
        <taxon>Pseudomonadota</taxon>
        <taxon>Alphaproteobacteria</taxon>
        <taxon>Hyphomicrobiales</taxon>
        <taxon>Chelatococcaceae</taxon>
        <taxon>Camelimonas</taxon>
    </lineage>
</organism>
<dbReference type="PANTHER" id="PTHR45772:SF4">
    <property type="entry name" value="ABC TRANSPORTER ATP-BINDING PROTEIN"/>
    <property type="match status" value="1"/>
</dbReference>
<sequence length="267" mass="28477">MSSQATSTGGAAPEAAPVALAVTGISKSFAGVHAIRNLSFVARKGEATALIGPNGAGKTTVFNLVSGVYGVDAGAVTVNGVDVTHMPSRRRIGCGIARSFQNVRLMDHLSVLENLLVGQHIRAASLTDLLTPYRLFPNHRWRQEARQALADNGLERYANETVSGLPYGVRKRVDLVRATLAGASILLLDEPAAGLNPSETNDLRDHLNLLVAQGLTLVIVEHDMHFIDSICSNVVVLNFGEKIAEGPLSVVRQDPEVRRAYIGDGEN</sequence>
<dbReference type="PANTHER" id="PTHR45772">
    <property type="entry name" value="CONSERVED COMPONENT OF ABC TRANSPORTER FOR NATURAL AMINO ACIDS-RELATED"/>
    <property type="match status" value="1"/>
</dbReference>
<dbReference type="InterPro" id="IPR032823">
    <property type="entry name" value="BCA_ABC_TP_C"/>
</dbReference>
<evidence type="ECO:0000313" key="6">
    <source>
        <dbReference type="Proteomes" id="UP000294881"/>
    </source>
</evidence>
<reference evidence="5 6" key="1">
    <citation type="submission" date="2019-03" db="EMBL/GenBank/DDBJ databases">
        <title>Genomic Encyclopedia of Type Strains, Phase IV (KMG-IV): sequencing the most valuable type-strain genomes for metagenomic binning, comparative biology and taxonomic classification.</title>
        <authorList>
            <person name="Goeker M."/>
        </authorList>
    </citation>
    <scope>NUCLEOTIDE SEQUENCE [LARGE SCALE GENOMIC DNA]</scope>
    <source>
        <strain evidence="5 6">DSM 22958</strain>
    </source>
</reference>
<evidence type="ECO:0000256" key="3">
    <source>
        <dbReference type="ARBA" id="ARBA00022840"/>
    </source>
</evidence>
<evidence type="ECO:0000313" key="5">
    <source>
        <dbReference type="EMBL" id="TCO09413.1"/>
    </source>
</evidence>
<dbReference type="AlphaFoldDB" id="A0A4R2GKM8"/>
<keyword evidence="2" id="KW-0547">Nucleotide-binding</keyword>
<dbReference type="Pfam" id="PF12399">
    <property type="entry name" value="BCA_ABC_TP_C"/>
    <property type="match status" value="1"/>
</dbReference>
<dbReference type="RefSeq" id="WP_132010290.1">
    <property type="nucleotide sequence ID" value="NZ_JBHUNN010000001.1"/>
</dbReference>
<dbReference type="SUPFAM" id="SSF52540">
    <property type="entry name" value="P-loop containing nucleoside triphosphate hydrolases"/>
    <property type="match status" value="1"/>
</dbReference>
<keyword evidence="1" id="KW-0813">Transport</keyword>
<accession>A0A4R2GKM8</accession>
<dbReference type="InterPro" id="IPR003439">
    <property type="entry name" value="ABC_transporter-like_ATP-bd"/>
</dbReference>
<dbReference type="InterPro" id="IPR027417">
    <property type="entry name" value="P-loop_NTPase"/>
</dbReference>
<dbReference type="PROSITE" id="PS50893">
    <property type="entry name" value="ABC_TRANSPORTER_2"/>
    <property type="match status" value="1"/>
</dbReference>
<name>A0A4R2GKM8_9HYPH</name>
<dbReference type="SMART" id="SM00382">
    <property type="entry name" value="AAA"/>
    <property type="match status" value="1"/>
</dbReference>
<gene>
    <name evidence="5" type="ORF">EV666_11819</name>
</gene>